<dbReference type="PROSITE" id="PS51257">
    <property type="entry name" value="PROKAR_LIPOPROTEIN"/>
    <property type="match status" value="1"/>
</dbReference>
<evidence type="ECO:0000256" key="2">
    <source>
        <dbReference type="SAM" id="SignalP"/>
    </source>
</evidence>
<gene>
    <name evidence="4" type="ORF">CLTHE_13820</name>
</gene>
<dbReference type="OrthoDB" id="9794580at2"/>
<dbReference type="EMBL" id="LTAY01000036">
    <property type="protein sequence ID" value="OPX48143.1"/>
    <property type="molecule type" value="Genomic_DNA"/>
</dbReference>
<organism evidence="4 5">
    <name type="scientific">Clostridium thermobutyricum DSM 4928</name>
    <dbReference type="NCBI Taxonomy" id="1121339"/>
    <lineage>
        <taxon>Bacteria</taxon>
        <taxon>Bacillati</taxon>
        <taxon>Bacillota</taxon>
        <taxon>Clostridia</taxon>
        <taxon>Eubacteriales</taxon>
        <taxon>Clostridiaceae</taxon>
        <taxon>Clostridium</taxon>
    </lineage>
</organism>
<reference evidence="4 5" key="1">
    <citation type="submission" date="2016-02" db="EMBL/GenBank/DDBJ databases">
        <title>Genome sequence of Clostridium thermobutyricum DSM 4928.</title>
        <authorList>
            <person name="Poehlein A."/>
            <person name="Daniel R."/>
        </authorList>
    </citation>
    <scope>NUCLEOTIDE SEQUENCE [LARGE SCALE GENOMIC DNA]</scope>
    <source>
        <strain evidence="4 5">DSM 4928</strain>
    </source>
</reference>
<dbReference type="RefSeq" id="WP_080022600.1">
    <property type="nucleotide sequence ID" value="NZ_LTAY01000036.1"/>
</dbReference>
<dbReference type="Proteomes" id="UP000191448">
    <property type="component" value="Unassembled WGS sequence"/>
</dbReference>
<dbReference type="InterPro" id="IPR029051">
    <property type="entry name" value="DUF4352"/>
</dbReference>
<dbReference type="Gene3D" id="2.60.40.1240">
    <property type="match status" value="1"/>
</dbReference>
<feature type="domain" description="DUF4352" evidence="3">
    <location>
        <begin position="43"/>
        <end position="161"/>
    </location>
</feature>
<evidence type="ECO:0000259" key="3">
    <source>
        <dbReference type="Pfam" id="PF11611"/>
    </source>
</evidence>
<sequence>MKKRWWAILVLTMSLGLVGCGGETSSTTENNKKQEVSQEAKEYKVGDTVDIKGMKLKVEEVKKSNGTEFDKPKDGNEFIIVKVAINNDKDKEISYNPFDYSLKNSQGQITDQSFTTVDSKTSLNSGKLSPGGKVSGTISFEAPKGDKDLTLLYKDNMFSDKVQAEIKLN</sequence>
<feature type="chain" id="PRO_5038420708" evidence="2">
    <location>
        <begin position="20"/>
        <end position="169"/>
    </location>
</feature>
<accession>A0A1V4SVR0</accession>
<feature type="signal peptide" evidence="2">
    <location>
        <begin position="1"/>
        <end position="19"/>
    </location>
</feature>
<evidence type="ECO:0000256" key="1">
    <source>
        <dbReference type="ARBA" id="ARBA00022729"/>
    </source>
</evidence>
<dbReference type="InterPro" id="IPR029050">
    <property type="entry name" value="Immunoprotect_excell_Ig-like"/>
</dbReference>
<proteinExistence type="predicted"/>
<evidence type="ECO:0000313" key="4">
    <source>
        <dbReference type="EMBL" id="OPX48143.1"/>
    </source>
</evidence>
<comment type="caution">
    <text evidence="4">The sequence shown here is derived from an EMBL/GenBank/DDBJ whole genome shotgun (WGS) entry which is preliminary data.</text>
</comment>
<evidence type="ECO:0000313" key="5">
    <source>
        <dbReference type="Proteomes" id="UP000191448"/>
    </source>
</evidence>
<dbReference type="AlphaFoldDB" id="A0A1V4SVR0"/>
<protein>
    <submittedName>
        <fullName evidence="4">Telomeric repeat-binding factor 2</fullName>
    </submittedName>
</protein>
<name>A0A1V4SVR0_9CLOT</name>
<keyword evidence="1 2" id="KW-0732">Signal</keyword>
<dbReference type="Pfam" id="PF11611">
    <property type="entry name" value="DUF4352"/>
    <property type="match status" value="1"/>
</dbReference>